<gene>
    <name evidence="1" type="ORF">SAY89_15210</name>
</gene>
<accession>A0AAF1C108</accession>
<sequence length="65" mass="7903">MTKYQIFIAEEYDKQIAKINPKERKLIQKKMTKYVIPQLKFEPHFGVNIKKTQKLFSSYMALSYW</sequence>
<reference evidence="1" key="1">
    <citation type="submission" date="2023-11" db="EMBL/GenBank/DDBJ databases">
        <title>Genome sequence of Cyanobacterium aponinum BCRC AL20115.</title>
        <authorList>
            <person name="Chang H.-Y."/>
            <person name="Lin K.-M."/>
            <person name="Hsueh H.-T."/>
            <person name="Chu H.-A."/>
            <person name="Kuo C.-H."/>
        </authorList>
    </citation>
    <scope>NUCLEOTIDE SEQUENCE</scope>
    <source>
        <strain evidence="1">AL20115</strain>
    </source>
</reference>
<dbReference type="EMBL" id="CP138348">
    <property type="protein sequence ID" value="WPF88132.1"/>
    <property type="molecule type" value="Genomic_DNA"/>
</dbReference>
<proteinExistence type="predicted"/>
<evidence type="ECO:0000313" key="1">
    <source>
        <dbReference type="EMBL" id="WPF88132.1"/>
    </source>
</evidence>
<name>A0AAF1C108_9CHRO</name>
<organism evidence="1">
    <name type="scientific">Cyanobacterium aponinum AL20115</name>
    <dbReference type="NCBI Taxonomy" id="3090662"/>
    <lineage>
        <taxon>Bacteria</taxon>
        <taxon>Bacillati</taxon>
        <taxon>Cyanobacteriota</taxon>
        <taxon>Cyanophyceae</taxon>
        <taxon>Oscillatoriophycideae</taxon>
        <taxon>Chroococcales</taxon>
        <taxon>Geminocystaceae</taxon>
        <taxon>Cyanobacterium</taxon>
    </lineage>
</organism>
<dbReference type="RefSeq" id="WP_320001340.1">
    <property type="nucleotide sequence ID" value="NZ_CP138348.1"/>
</dbReference>
<protein>
    <submittedName>
        <fullName evidence="1">Uncharacterized protein</fullName>
    </submittedName>
</protein>
<dbReference type="AlphaFoldDB" id="A0AAF1C108"/>